<organism evidence="1 2">
    <name type="scientific">Olsenella uli (strain ATCC 49627 / DSM 7084 / CCUG 31166 / CIP 109912 / JCM 12494 / LMG 11480 / NCIMB 702895 / VPI D76D-27C)</name>
    <name type="common">Lactobacillus uli</name>
    <dbReference type="NCBI Taxonomy" id="633147"/>
    <lineage>
        <taxon>Bacteria</taxon>
        <taxon>Bacillati</taxon>
        <taxon>Actinomycetota</taxon>
        <taxon>Coriobacteriia</taxon>
        <taxon>Coriobacteriales</taxon>
        <taxon>Atopobiaceae</taxon>
        <taxon>Olsenella</taxon>
    </lineage>
</organism>
<dbReference type="GO" id="GO:1901135">
    <property type="term" value="P:carbohydrate derivative metabolic process"/>
    <property type="evidence" value="ECO:0007669"/>
    <property type="project" value="InterPro"/>
</dbReference>
<dbReference type="OrthoDB" id="3190609at2"/>
<dbReference type="EMBL" id="CP002106">
    <property type="protein sequence ID" value="ADK67471.1"/>
    <property type="molecule type" value="Genomic_DNA"/>
</dbReference>
<dbReference type="GO" id="GO:0097367">
    <property type="term" value="F:carbohydrate derivative binding"/>
    <property type="evidence" value="ECO:0007669"/>
    <property type="project" value="InterPro"/>
</dbReference>
<dbReference type="Gene3D" id="3.40.50.10490">
    <property type="entry name" value="Glucose-6-phosphate isomerase like protein, domain 1"/>
    <property type="match status" value="1"/>
</dbReference>
<sequence>MSEIGFDITPKSTLTEGERAALRQHYLTYVRAERDEGRQLRADLGEIYAIIDKLADGLDMADLISRMGESSHIVIFATESSVLALREFQQAMLSEGKVVRLVSENSTEVNGIRALGPSDLLIVVTTSNGFARRQRELIGRSGAQKVVLTASRDDELHALFGDVLRIGDGAEEGGALHRIYATFGVTYFFDRLFTQYARAYDPTLR</sequence>
<proteinExistence type="predicted"/>
<accession>E1QYK7</accession>
<keyword evidence="2" id="KW-1185">Reference proteome</keyword>
<dbReference type="Proteomes" id="UP000000333">
    <property type="component" value="Chromosome"/>
</dbReference>
<dbReference type="RefSeq" id="WP_013251223.1">
    <property type="nucleotide sequence ID" value="NC_014363.1"/>
</dbReference>
<evidence type="ECO:0000313" key="2">
    <source>
        <dbReference type="Proteomes" id="UP000000333"/>
    </source>
</evidence>
<dbReference type="AlphaFoldDB" id="E1QYK7"/>
<protein>
    <submittedName>
        <fullName evidence="1">Putative transcriptional regulator, RpiR family</fullName>
    </submittedName>
</protein>
<gene>
    <name evidence="1" type="ordered locus">Olsu_0347</name>
</gene>
<evidence type="ECO:0000313" key="1">
    <source>
        <dbReference type="EMBL" id="ADK67471.1"/>
    </source>
</evidence>
<dbReference type="STRING" id="633147.Olsu_0347"/>
<dbReference type="GeneID" id="78511805"/>
<reference evidence="1 2" key="1">
    <citation type="journal article" date="2010" name="Stand. Genomic Sci.">
        <title>Complete genome sequence of Olsenella uli type strain (VPI D76D-27C).</title>
        <authorList>
            <person name="Goker M."/>
            <person name="Held B."/>
            <person name="Lucas S."/>
            <person name="Nolan M."/>
            <person name="Yasawong M."/>
            <person name="Glavina Del Rio T."/>
            <person name="Tice H."/>
            <person name="Cheng J.F."/>
            <person name="Bruce D."/>
            <person name="Detter J.C."/>
            <person name="Tapia R."/>
            <person name="Han C."/>
            <person name="Goodwin L."/>
            <person name="Pitluck S."/>
            <person name="Liolios K."/>
            <person name="Ivanova N."/>
            <person name="Mavromatis K."/>
            <person name="Mikhailova N."/>
            <person name="Pati A."/>
            <person name="Chen A."/>
            <person name="Palaniappan K."/>
            <person name="Land M."/>
            <person name="Hauser L."/>
            <person name="Chang Y.J."/>
            <person name="Jeffries C.D."/>
            <person name="Rohde M."/>
            <person name="Sikorski J."/>
            <person name="Pukall R."/>
            <person name="Woyke T."/>
            <person name="Bristow J."/>
            <person name="Eisen J.A."/>
            <person name="Markowitz V."/>
            <person name="Hugenholtz P."/>
            <person name="Kyrpides N.C."/>
            <person name="Klenk H.P."/>
            <person name="Lapidus A."/>
        </authorList>
    </citation>
    <scope>NUCLEOTIDE SEQUENCE [LARGE SCALE GENOMIC DNA]</scope>
    <source>
        <strain evidence="2">ATCC 49627 / DSM 7084 / CIP 109912 / JCM 12494 / NCIMB 702895 / VPI D76D-27C</strain>
    </source>
</reference>
<dbReference type="eggNOG" id="ENOG5033UFF">
    <property type="taxonomic scope" value="Bacteria"/>
</dbReference>
<dbReference type="HOGENOM" id="CLU_1336382_0_0_11"/>
<dbReference type="InterPro" id="IPR046348">
    <property type="entry name" value="SIS_dom_sf"/>
</dbReference>
<dbReference type="SUPFAM" id="SSF53697">
    <property type="entry name" value="SIS domain"/>
    <property type="match status" value="1"/>
</dbReference>
<name>E1QYK7_OLSUV</name>
<dbReference type="KEGG" id="ols:Olsu_0347"/>